<protein>
    <submittedName>
        <fullName evidence="1">2905_t:CDS:1</fullName>
    </submittedName>
</protein>
<dbReference type="EMBL" id="CAJVPW010078977">
    <property type="protein sequence ID" value="CAG8800059.1"/>
    <property type="molecule type" value="Genomic_DNA"/>
</dbReference>
<reference evidence="1" key="1">
    <citation type="submission" date="2021-06" db="EMBL/GenBank/DDBJ databases">
        <authorList>
            <person name="Kallberg Y."/>
            <person name="Tangrot J."/>
            <person name="Rosling A."/>
        </authorList>
    </citation>
    <scope>NUCLEOTIDE SEQUENCE</scope>
    <source>
        <strain evidence="1">28 12/20/2015</strain>
    </source>
</reference>
<evidence type="ECO:0000313" key="1">
    <source>
        <dbReference type="EMBL" id="CAG8800059.1"/>
    </source>
</evidence>
<dbReference type="Proteomes" id="UP000789366">
    <property type="component" value="Unassembled WGS sequence"/>
</dbReference>
<feature type="non-terminal residue" evidence="1">
    <location>
        <position position="71"/>
    </location>
</feature>
<sequence>NNKKILVPTTYKSDCALSAQLTIIDPEELDLYKQEYLTSHKAYTAQITSEPDNENWTTYQPQQHTQTTFYH</sequence>
<evidence type="ECO:0000313" key="2">
    <source>
        <dbReference type="Proteomes" id="UP000789366"/>
    </source>
</evidence>
<organism evidence="1 2">
    <name type="scientific">Cetraspora pellucida</name>
    <dbReference type="NCBI Taxonomy" id="1433469"/>
    <lineage>
        <taxon>Eukaryota</taxon>
        <taxon>Fungi</taxon>
        <taxon>Fungi incertae sedis</taxon>
        <taxon>Mucoromycota</taxon>
        <taxon>Glomeromycotina</taxon>
        <taxon>Glomeromycetes</taxon>
        <taxon>Diversisporales</taxon>
        <taxon>Gigasporaceae</taxon>
        <taxon>Cetraspora</taxon>
    </lineage>
</organism>
<comment type="caution">
    <text evidence="1">The sequence shown here is derived from an EMBL/GenBank/DDBJ whole genome shotgun (WGS) entry which is preliminary data.</text>
</comment>
<proteinExistence type="predicted"/>
<keyword evidence="2" id="KW-1185">Reference proteome</keyword>
<feature type="non-terminal residue" evidence="1">
    <location>
        <position position="1"/>
    </location>
</feature>
<gene>
    <name evidence="1" type="ORF">SPELUC_LOCUS17986</name>
</gene>
<accession>A0ACA9RMM6</accession>
<name>A0ACA9RMM6_9GLOM</name>